<organism evidence="1 2">
    <name type="scientific">Steinernema glaseri</name>
    <dbReference type="NCBI Taxonomy" id="37863"/>
    <lineage>
        <taxon>Eukaryota</taxon>
        <taxon>Metazoa</taxon>
        <taxon>Ecdysozoa</taxon>
        <taxon>Nematoda</taxon>
        <taxon>Chromadorea</taxon>
        <taxon>Rhabditida</taxon>
        <taxon>Tylenchina</taxon>
        <taxon>Panagrolaimomorpha</taxon>
        <taxon>Strongyloidoidea</taxon>
        <taxon>Steinernematidae</taxon>
        <taxon>Steinernema</taxon>
    </lineage>
</organism>
<evidence type="ECO:0000313" key="1">
    <source>
        <dbReference type="Proteomes" id="UP000095287"/>
    </source>
</evidence>
<proteinExistence type="predicted"/>
<protein>
    <submittedName>
        <fullName evidence="2">SCP domain-containing protein</fullName>
    </submittedName>
</protein>
<dbReference type="Proteomes" id="UP000095287">
    <property type="component" value="Unplaced"/>
</dbReference>
<sequence>MTSMASVKATQTTREALILAFSYCSTRRTSPVPRSTTTADLPANDLLLSCGLYCPHGQSCLVKPHSEKCGHYYTPSFYNDIEDDPSKIQEKSIAFFNKADSIEKQLLAIKMKKCTRAGEFFDGDLSPIVEKAIAEAQKKYGSFVYFWHTAQLTLGRTMYDFTAGFIAHRSNPALYYEVRNSEFFYKEHKVWTACCQQALLGRFPRFQITEKNVCSIVEGLEVTHLEFRMHQLKKYSNLVAAHLHDGFVSQQRSSFCCHQRCHETRNPSADAAALAKEVRLGLMDEKYSGFPSSYSTTGPFLPQCNYQNMEGIFAVPLYRKAHRMGRTMYDFNTGNPASYYKVRCLEFSQKDDNSCTACCQQALLRCFPGLQKVGPDTSLSRQCYNRNLDGIKELLRPNEPNVGYVDPKNCNGCKCPVGGYSRRRSALPGGRQRLRKNTYREKEDIPLERHVSLVVLILLLSMPNKISGRAKPKGGWTRQNGVGLLL</sequence>
<evidence type="ECO:0000313" key="2">
    <source>
        <dbReference type="WBParaSite" id="L893_g5771.t1"/>
    </source>
</evidence>
<reference evidence="2" key="1">
    <citation type="submission" date="2016-11" db="UniProtKB">
        <authorList>
            <consortium name="WormBaseParasite"/>
        </authorList>
    </citation>
    <scope>IDENTIFICATION</scope>
</reference>
<dbReference type="WBParaSite" id="L893_g5771.t1">
    <property type="protein sequence ID" value="L893_g5771.t1"/>
    <property type="gene ID" value="L893_g5771"/>
</dbReference>
<keyword evidence="1" id="KW-1185">Reference proteome</keyword>
<dbReference type="AlphaFoldDB" id="A0A1I8AGQ7"/>
<name>A0A1I8AGQ7_9BILA</name>
<accession>A0A1I8AGQ7</accession>